<reference evidence="2" key="1">
    <citation type="submission" date="2015-10" db="EMBL/GenBank/DDBJ databases">
        <authorList>
            <person name="Luecker S."/>
            <person name="Luecker S."/>
        </authorList>
    </citation>
    <scope>NUCLEOTIDE SEQUENCE [LARGE SCALE GENOMIC DNA]</scope>
</reference>
<organism evidence="1 2">
    <name type="scientific">Candidatus Nitrospira nitrificans</name>
    <dbReference type="NCBI Taxonomy" id="1742973"/>
    <lineage>
        <taxon>Bacteria</taxon>
        <taxon>Pseudomonadati</taxon>
        <taxon>Nitrospirota</taxon>
        <taxon>Nitrospiria</taxon>
        <taxon>Nitrospirales</taxon>
        <taxon>Nitrospiraceae</taxon>
        <taxon>Nitrospira</taxon>
    </lineage>
</organism>
<keyword evidence="2" id="KW-1185">Reference proteome</keyword>
<accession>A0A0S4L7C1</accession>
<dbReference type="STRING" id="1742973.COMA2_100147"/>
<dbReference type="Proteomes" id="UP000198736">
    <property type="component" value="Unassembled WGS sequence"/>
</dbReference>
<evidence type="ECO:0000313" key="1">
    <source>
        <dbReference type="EMBL" id="CUS32488.1"/>
    </source>
</evidence>
<proteinExistence type="predicted"/>
<sequence>MGNRSSIIPAGTQVAKPKIHDYDFQSSKGFDAFYSEEAVTHYHHAEIISGCSTIHQKEEGSPCSLFSVLQGIQDRPS</sequence>
<gene>
    <name evidence="1" type="ORF">COMA2_100147</name>
</gene>
<name>A0A0S4L7C1_9BACT</name>
<dbReference type="AlphaFoldDB" id="A0A0S4L7C1"/>
<dbReference type="EMBL" id="CZPZ01000002">
    <property type="protein sequence ID" value="CUS32488.1"/>
    <property type="molecule type" value="Genomic_DNA"/>
</dbReference>
<evidence type="ECO:0000313" key="2">
    <source>
        <dbReference type="Proteomes" id="UP000198736"/>
    </source>
</evidence>
<protein>
    <submittedName>
        <fullName evidence="1">Uncharacterized protein</fullName>
    </submittedName>
</protein>